<dbReference type="AlphaFoldDB" id="A0A4Q0NS13"/>
<feature type="transmembrane region" description="Helical" evidence="1">
    <location>
        <begin position="37"/>
        <end position="53"/>
    </location>
</feature>
<dbReference type="OrthoDB" id="1418276at2"/>
<feature type="transmembrane region" description="Helical" evidence="1">
    <location>
        <begin position="12"/>
        <end position="31"/>
    </location>
</feature>
<organism evidence="2 3">
    <name type="scientific">Leeuwenhoekiella polynyae</name>
    <dbReference type="NCBI Taxonomy" id="1550906"/>
    <lineage>
        <taxon>Bacteria</taxon>
        <taxon>Pseudomonadati</taxon>
        <taxon>Bacteroidota</taxon>
        <taxon>Flavobacteriia</taxon>
        <taxon>Flavobacteriales</taxon>
        <taxon>Flavobacteriaceae</taxon>
        <taxon>Leeuwenhoekiella</taxon>
    </lineage>
</organism>
<feature type="transmembrane region" description="Helical" evidence="1">
    <location>
        <begin position="116"/>
        <end position="139"/>
    </location>
</feature>
<keyword evidence="1" id="KW-0812">Transmembrane</keyword>
<evidence type="ECO:0008006" key="4">
    <source>
        <dbReference type="Google" id="ProtNLM"/>
    </source>
</evidence>
<feature type="transmembrane region" description="Helical" evidence="1">
    <location>
        <begin position="85"/>
        <end position="104"/>
    </location>
</feature>
<comment type="caution">
    <text evidence="2">The sequence shown here is derived from an EMBL/GenBank/DDBJ whole genome shotgun (WGS) entry which is preliminary data.</text>
</comment>
<reference evidence="2 3" key="1">
    <citation type="submission" date="2018-07" db="EMBL/GenBank/DDBJ databases">
        <title>Leeuwenhoekiella genomics.</title>
        <authorList>
            <person name="Tahon G."/>
            <person name="Willems A."/>
        </authorList>
    </citation>
    <scope>NUCLEOTIDE SEQUENCE [LARGE SCALE GENOMIC DNA]</scope>
    <source>
        <strain evidence="2 3">LMG 29608</strain>
    </source>
</reference>
<name>A0A4Q0NS13_9FLAO</name>
<dbReference type="RefSeq" id="WP_128766962.1">
    <property type="nucleotide sequence ID" value="NZ_JBHUOO010000005.1"/>
</dbReference>
<dbReference type="Proteomes" id="UP000289859">
    <property type="component" value="Unassembled WGS sequence"/>
</dbReference>
<gene>
    <name evidence="2" type="ORF">DSM02_3758</name>
</gene>
<keyword evidence="3" id="KW-1185">Reference proteome</keyword>
<keyword evidence="1" id="KW-1133">Transmembrane helix</keyword>
<feature type="transmembrane region" description="Helical" evidence="1">
    <location>
        <begin position="60"/>
        <end position="79"/>
    </location>
</feature>
<evidence type="ECO:0000313" key="3">
    <source>
        <dbReference type="Proteomes" id="UP000289859"/>
    </source>
</evidence>
<proteinExistence type="predicted"/>
<feature type="transmembrane region" description="Helical" evidence="1">
    <location>
        <begin position="181"/>
        <end position="201"/>
    </location>
</feature>
<accession>A0A4Q0NS13</accession>
<evidence type="ECO:0000256" key="1">
    <source>
        <dbReference type="SAM" id="Phobius"/>
    </source>
</evidence>
<feature type="transmembrane region" description="Helical" evidence="1">
    <location>
        <begin position="207"/>
        <end position="227"/>
    </location>
</feature>
<keyword evidence="1" id="KW-0472">Membrane</keyword>
<protein>
    <recommendedName>
        <fullName evidence="4">YhhN-like protein</fullName>
    </recommendedName>
</protein>
<feature type="transmembrane region" description="Helical" evidence="1">
    <location>
        <begin position="151"/>
        <end position="169"/>
    </location>
</feature>
<dbReference type="EMBL" id="QOVK01000027">
    <property type="protein sequence ID" value="RXG13430.1"/>
    <property type="molecule type" value="Genomic_DNA"/>
</dbReference>
<sequence>MSSKFFNNDKLIFITLIVLAAIVNLSIVAFMDLESSRFARFITILLFLVYFLVKKKVINFWTLSVLLFFTVRDVFFQFYEEPWGYKLYLIIGILCYTTIVLERMPKISEINIKPSVIVVTLLLVAANTYTLYIIMNMSMVMHTFHDNLEPLLLYGYGAAMMVLGVQAIAYNNKYNSNRSLLYTFFAFGFIFSDIAALFAYYFNFELFYFFDRFFFLVSLAMLVNYGLNFESVKEEYYQYEMIDKKL</sequence>
<evidence type="ECO:0000313" key="2">
    <source>
        <dbReference type="EMBL" id="RXG13430.1"/>
    </source>
</evidence>